<feature type="transmembrane region" description="Helical" evidence="7">
    <location>
        <begin position="53"/>
        <end position="73"/>
    </location>
</feature>
<evidence type="ECO:0000256" key="1">
    <source>
        <dbReference type="ARBA" id="ARBA00007150"/>
    </source>
</evidence>
<comment type="caution">
    <text evidence="8">The sequence shown here is derived from an EMBL/GenBank/DDBJ whole genome shotgun (WGS) entry which is preliminary data.</text>
</comment>
<evidence type="ECO:0000256" key="6">
    <source>
        <dbReference type="ARBA" id="ARBA00023136"/>
    </source>
</evidence>
<keyword evidence="4 7" id="KW-0812">Transmembrane</keyword>
<name>H3NIW4_9LACT</name>
<reference evidence="8 9" key="1">
    <citation type="submission" date="2012-01" db="EMBL/GenBank/DDBJ databases">
        <title>The Genome Sequence of Facklamia languida CCUG 37842.</title>
        <authorList>
            <consortium name="The Broad Institute Genome Sequencing Platform"/>
            <person name="Earl A."/>
            <person name="Ward D."/>
            <person name="Feldgarden M."/>
            <person name="Gevers D."/>
            <person name="Huys G."/>
            <person name="Young S.K."/>
            <person name="Zeng Q."/>
            <person name="Gargeya S."/>
            <person name="Fitzgerald M."/>
            <person name="Haas B."/>
            <person name="Abouelleil A."/>
            <person name="Alvarado L."/>
            <person name="Arachchi H.M."/>
            <person name="Berlin A."/>
            <person name="Chapman S.B."/>
            <person name="Gearin G."/>
            <person name="Goldberg J."/>
            <person name="Griggs A."/>
            <person name="Gujja S."/>
            <person name="Hansen M."/>
            <person name="Heiman D."/>
            <person name="Howarth C."/>
            <person name="Larimer J."/>
            <person name="Lui A."/>
            <person name="MacDonald P.J.P."/>
            <person name="McCowen C."/>
            <person name="Montmayeur A."/>
            <person name="Murphy C."/>
            <person name="Neiman D."/>
            <person name="Pearson M."/>
            <person name="Priest M."/>
            <person name="Roberts A."/>
            <person name="Saif S."/>
            <person name="Shea T."/>
            <person name="Sisk P."/>
            <person name="Stolte C."/>
            <person name="Sykes S."/>
            <person name="Wortman J."/>
            <person name="Nusbaum C."/>
            <person name="Birren B."/>
        </authorList>
    </citation>
    <scope>NUCLEOTIDE SEQUENCE [LARGE SCALE GENOMIC DNA]</scope>
    <source>
        <strain evidence="8 9">CCUG 37842</strain>
    </source>
</reference>
<evidence type="ECO:0000256" key="4">
    <source>
        <dbReference type="ARBA" id="ARBA00022692"/>
    </source>
</evidence>
<dbReference type="Proteomes" id="UP000006190">
    <property type="component" value="Unassembled WGS sequence"/>
</dbReference>
<keyword evidence="8" id="KW-0449">Lipoprotein</keyword>
<dbReference type="AlphaFoldDB" id="H3NIW4"/>
<feature type="transmembrane region" description="Helical" evidence="7">
    <location>
        <begin position="205"/>
        <end position="221"/>
    </location>
</feature>
<dbReference type="HAMAP" id="MF_01147">
    <property type="entry name" value="Lgt"/>
    <property type="match status" value="1"/>
</dbReference>
<dbReference type="GO" id="GO:0008961">
    <property type="term" value="F:phosphatidylglycerol-prolipoprotein diacylglyceryl transferase activity"/>
    <property type="evidence" value="ECO:0007669"/>
    <property type="project" value="UniProtKB-UniRule"/>
</dbReference>
<evidence type="ECO:0000313" key="8">
    <source>
        <dbReference type="EMBL" id="EHR37242.1"/>
    </source>
</evidence>
<evidence type="ECO:0000256" key="2">
    <source>
        <dbReference type="ARBA" id="ARBA00022475"/>
    </source>
</evidence>
<proteinExistence type="inferred from homology"/>
<keyword evidence="9" id="KW-1185">Reference proteome</keyword>
<comment type="similarity">
    <text evidence="1 7">Belongs to the Lgt family.</text>
</comment>
<feature type="transmembrane region" description="Helical" evidence="7">
    <location>
        <begin position="85"/>
        <end position="110"/>
    </location>
</feature>
<dbReference type="GO" id="GO:0042158">
    <property type="term" value="P:lipoprotein biosynthetic process"/>
    <property type="evidence" value="ECO:0007669"/>
    <property type="project" value="UniProtKB-UniRule"/>
</dbReference>
<dbReference type="NCBIfam" id="TIGR00544">
    <property type="entry name" value="lgt"/>
    <property type="match status" value="1"/>
</dbReference>
<dbReference type="RefSeq" id="WP_006308864.1">
    <property type="nucleotide sequence ID" value="NZ_JH601133.1"/>
</dbReference>
<dbReference type="UniPathway" id="UPA00664"/>
<keyword evidence="6 7" id="KW-0472">Membrane</keyword>
<gene>
    <name evidence="7" type="primary">lgt</name>
    <name evidence="8" type="ORF">HMPREF9708_00803</name>
</gene>
<keyword evidence="5 7" id="KW-1133">Transmembrane helix</keyword>
<feature type="transmembrane region" description="Helical" evidence="7">
    <location>
        <begin position="241"/>
        <end position="259"/>
    </location>
</feature>
<evidence type="ECO:0000256" key="5">
    <source>
        <dbReference type="ARBA" id="ARBA00022989"/>
    </source>
</evidence>
<keyword evidence="3 7" id="KW-0808">Transferase</keyword>
<dbReference type="EMBL" id="AGEG01000009">
    <property type="protein sequence ID" value="EHR37242.1"/>
    <property type="molecule type" value="Genomic_DNA"/>
</dbReference>
<evidence type="ECO:0000256" key="3">
    <source>
        <dbReference type="ARBA" id="ARBA00022679"/>
    </source>
</evidence>
<dbReference type="HOGENOM" id="CLU_013386_0_1_9"/>
<evidence type="ECO:0000256" key="7">
    <source>
        <dbReference type="HAMAP-Rule" id="MF_01147"/>
    </source>
</evidence>
<keyword evidence="2 7" id="KW-1003">Cell membrane</keyword>
<dbReference type="GO" id="GO:0005886">
    <property type="term" value="C:plasma membrane"/>
    <property type="evidence" value="ECO:0007669"/>
    <property type="project" value="UniProtKB-SubCell"/>
</dbReference>
<dbReference type="SUPFAM" id="SSF103473">
    <property type="entry name" value="MFS general substrate transporter"/>
    <property type="match status" value="1"/>
</dbReference>
<protein>
    <recommendedName>
        <fullName evidence="7">Phosphatidylglycerol--prolipoprotein diacylglyceryl transferase</fullName>
        <ecNumber evidence="7">2.5.1.145</ecNumber>
    </recommendedName>
</protein>
<dbReference type="InterPro" id="IPR001640">
    <property type="entry name" value="Lgt"/>
</dbReference>
<dbReference type="PATRIC" id="fig|883113.3.peg.801"/>
<dbReference type="STRING" id="883113.HMPREF9708_00803"/>
<feature type="transmembrane region" description="Helical" evidence="7">
    <location>
        <begin position="117"/>
        <end position="137"/>
    </location>
</feature>
<feature type="binding site" evidence="7">
    <location>
        <position position="139"/>
    </location>
    <ligand>
        <name>a 1,2-diacyl-sn-glycero-3-phospho-(1'-sn-glycerol)</name>
        <dbReference type="ChEBI" id="CHEBI:64716"/>
    </ligand>
</feature>
<evidence type="ECO:0000313" key="9">
    <source>
        <dbReference type="Proteomes" id="UP000006190"/>
    </source>
</evidence>
<feature type="transmembrane region" description="Helical" evidence="7">
    <location>
        <begin position="181"/>
        <end position="198"/>
    </location>
</feature>
<dbReference type="eggNOG" id="COG0682">
    <property type="taxonomic scope" value="Bacteria"/>
</dbReference>
<dbReference type="PANTHER" id="PTHR30589:SF0">
    <property type="entry name" value="PHOSPHATIDYLGLYCEROL--PROLIPOPROTEIN DIACYLGLYCERYL TRANSFERASE"/>
    <property type="match status" value="1"/>
</dbReference>
<dbReference type="InterPro" id="IPR036259">
    <property type="entry name" value="MFS_trans_sf"/>
</dbReference>
<dbReference type="EC" id="2.5.1.145" evidence="7"/>
<dbReference type="Pfam" id="PF01790">
    <property type="entry name" value="LGT"/>
    <property type="match status" value="1"/>
</dbReference>
<organism evidence="8 9">
    <name type="scientific">Facklamia languida CCUG 37842</name>
    <dbReference type="NCBI Taxonomy" id="883113"/>
    <lineage>
        <taxon>Bacteria</taxon>
        <taxon>Bacillati</taxon>
        <taxon>Bacillota</taxon>
        <taxon>Bacilli</taxon>
        <taxon>Lactobacillales</taxon>
        <taxon>Aerococcaceae</taxon>
        <taxon>Facklamia</taxon>
    </lineage>
</organism>
<comment type="function">
    <text evidence="7">Catalyzes the transfer of the diacylglyceryl group from phosphatidylglycerol to the sulfhydryl group of the N-terminal cysteine of a prolipoprotein, the first step in the formation of mature lipoproteins.</text>
</comment>
<accession>H3NIW4</accession>
<sequence>MNKWISLATIDPVAFHLGPWPVYWYGVIIGLGMLAGYGLYIQEVKRKGMDQEAAFDMMFWAIIIGFICARIYYVVFSWDDYRDDWLSVFAIWQGGIAIYGGVIGGALTVVHLTRQKLWPLALSLDIAAPALMLAQAIGRWGNFINQEAHGEAIERARLEALHLPDFVIEQMKIEGQYYQPTFLYESVWNLLGLGIICFLRRRKGWLIEGEVALFYLVWYGIGRAYIEGLRTDSLYWGPVRVSQALSLILVVVSLGVAVYRRQNRTLPAYTASDQQ</sequence>
<comment type="subcellular location">
    <subcellularLocation>
        <location evidence="7">Cell membrane</location>
        <topology evidence="7">Multi-pass membrane protein</topology>
    </subcellularLocation>
</comment>
<dbReference type="PROSITE" id="PS01311">
    <property type="entry name" value="LGT"/>
    <property type="match status" value="1"/>
</dbReference>
<comment type="catalytic activity">
    <reaction evidence="7">
        <text>L-cysteinyl-[prolipoprotein] + a 1,2-diacyl-sn-glycero-3-phospho-(1'-sn-glycerol) = an S-1,2-diacyl-sn-glyceryl-L-cysteinyl-[prolipoprotein] + sn-glycerol 1-phosphate + H(+)</text>
        <dbReference type="Rhea" id="RHEA:56712"/>
        <dbReference type="Rhea" id="RHEA-COMP:14679"/>
        <dbReference type="Rhea" id="RHEA-COMP:14680"/>
        <dbReference type="ChEBI" id="CHEBI:15378"/>
        <dbReference type="ChEBI" id="CHEBI:29950"/>
        <dbReference type="ChEBI" id="CHEBI:57685"/>
        <dbReference type="ChEBI" id="CHEBI:64716"/>
        <dbReference type="ChEBI" id="CHEBI:140658"/>
        <dbReference type="EC" id="2.5.1.145"/>
    </reaction>
</comment>
<comment type="pathway">
    <text evidence="7">Protein modification; lipoprotein biosynthesis (diacylglyceryl transfer).</text>
</comment>
<dbReference type="PANTHER" id="PTHR30589">
    <property type="entry name" value="PROLIPOPROTEIN DIACYLGLYCERYL TRANSFERASE"/>
    <property type="match status" value="1"/>
</dbReference>
<feature type="transmembrane region" description="Helical" evidence="7">
    <location>
        <begin position="22"/>
        <end position="41"/>
    </location>
</feature>